<sequence>MGKDHTGPDLLKKLAELRQRKQKAPASPLSGLDDISIQPAEVPSSPHPQVGIESSGQVDGQKRLEEFIESLPETATPLPPASGASLSTESPPSALSPEADRGGLPEINETSDRELPPHIIAHLVLLDIGSPAKGGRELPRYFTLKEQRSLLGRHRQAHVHLFDAATINPKHARIVFQPLTDDLGFIIQPIGESVVRVGGRQIDSQGVLLKNGDSINLGSARLLFFYKDILKNGL</sequence>
<feature type="domain" description="FHA" evidence="2">
    <location>
        <begin position="149"/>
        <end position="202"/>
    </location>
</feature>
<evidence type="ECO:0000259" key="2">
    <source>
        <dbReference type="PROSITE" id="PS50006"/>
    </source>
</evidence>
<dbReference type="Proteomes" id="UP000000483">
    <property type="component" value="Chromosome"/>
</dbReference>
<name>F2NIX7_DESAR</name>
<dbReference type="InterPro" id="IPR008984">
    <property type="entry name" value="SMAD_FHA_dom_sf"/>
</dbReference>
<dbReference type="STRING" id="880072.Desac_2943"/>
<evidence type="ECO:0000256" key="1">
    <source>
        <dbReference type="SAM" id="MobiDB-lite"/>
    </source>
</evidence>
<dbReference type="Gene3D" id="2.60.200.20">
    <property type="match status" value="1"/>
</dbReference>
<dbReference type="OrthoDB" id="3212503at2"/>
<feature type="region of interest" description="Disordered" evidence="1">
    <location>
        <begin position="19"/>
        <end position="113"/>
    </location>
</feature>
<accession>F2NIX7</accession>
<dbReference type="InterPro" id="IPR000253">
    <property type="entry name" value="FHA_dom"/>
</dbReference>
<dbReference type="PROSITE" id="PS50006">
    <property type="entry name" value="FHA_DOMAIN"/>
    <property type="match status" value="1"/>
</dbReference>
<dbReference type="EMBL" id="CP002629">
    <property type="protein sequence ID" value="AEB10742.1"/>
    <property type="molecule type" value="Genomic_DNA"/>
</dbReference>
<dbReference type="SUPFAM" id="SSF49879">
    <property type="entry name" value="SMAD/FHA domain"/>
    <property type="match status" value="1"/>
</dbReference>
<protein>
    <submittedName>
        <fullName evidence="3">Forkhead-associated protein</fullName>
    </submittedName>
</protein>
<dbReference type="Pfam" id="PF00498">
    <property type="entry name" value="FHA"/>
    <property type="match status" value="1"/>
</dbReference>
<gene>
    <name evidence="3" type="ordered locus">Desac_2943</name>
</gene>
<organism evidence="3 4">
    <name type="scientific">Desulfobacca acetoxidans (strain ATCC 700848 / DSM 11109 / ASRB2)</name>
    <dbReference type="NCBI Taxonomy" id="880072"/>
    <lineage>
        <taxon>Bacteria</taxon>
        <taxon>Pseudomonadati</taxon>
        <taxon>Thermodesulfobacteriota</taxon>
        <taxon>Desulfobaccia</taxon>
        <taxon>Desulfobaccales</taxon>
        <taxon>Desulfobaccaceae</taxon>
        <taxon>Desulfobacca</taxon>
    </lineage>
</organism>
<dbReference type="AlphaFoldDB" id="F2NIX7"/>
<evidence type="ECO:0000313" key="4">
    <source>
        <dbReference type="Proteomes" id="UP000000483"/>
    </source>
</evidence>
<proteinExistence type="predicted"/>
<feature type="compositionally biased region" description="Polar residues" evidence="1">
    <location>
        <begin position="84"/>
        <end position="93"/>
    </location>
</feature>
<dbReference type="KEGG" id="dao:Desac_2943"/>
<dbReference type="HOGENOM" id="CLU_1183485_0_0_7"/>
<dbReference type="CDD" id="cd00060">
    <property type="entry name" value="FHA"/>
    <property type="match status" value="1"/>
</dbReference>
<dbReference type="eggNOG" id="COG1716">
    <property type="taxonomic scope" value="Bacteria"/>
</dbReference>
<evidence type="ECO:0000313" key="3">
    <source>
        <dbReference type="EMBL" id="AEB10742.1"/>
    </source>
</evidence>
<dbReference type="RefSeq" id="WP_013707851.1">
    <property type="nucleotide sequence ID" value="NC_015388.1"/>
</dbReference>
<reference evidence="3 4" key="1">
    <citation type="journal article" date="2011" name="Stand. Genomic Sci.">
        <title>Complete genome sequence of the acetate-degrading sulfate reducer Desulfobacca acetoxidans type strain (ASRB2).</title>
        <authorList>
            <person name="Goker M."/>
            <person name="Teshima H."/>
            <person name="Lapidus A."/>
            <person name="Nolan M."/>
            <person name="Lucas S."/>
            <person name="Hammon N."/>
            <person name="Deshpande S."/>
            <person name="Cheng J.F."/>
            <person name="Tapia R."/>
            <person name="Han C."/>
            <person name="Goodwin L."/>
            <person name="Pitluck S."/>
            <person name="Huntemann M."/>
            <person name="Liolios K."/>
            <person name="Ivanova N."/>
            <person name="Pagani I."/>
            <person name="Mavromatis K."/>
            <person name="Ovchinikova G."/>
            <person name="Pati A."/>
            <person name="Chen A."/>
            <person name="Palaniappan K."/>
            <person name="Land M."/>
            <person name="Hauser L."/>
            <person name="Brambilla E.M."/>
            <person name="Rohde M."/>
            <person name="Spring S."/>
            <person name="Detter J.C."/>
            <person name="Woyke T."/>
            <person name="Bristow J."/>
            <person name="Eisen J.A."/>
            <person name="Markowitz V."/>
            <person name="Hugenholtz P."/>
            <person name="Kyrpides N.C."/>
            <person name="Klenk H.P."/>
        </authorList>
    </citation>
    <scope>NUCLEOTIDE SEQUENCE [LARGE SCALE GENOMIC DNA]</scope>
    <source>
        <strain evidence="4">ATCC 700848 / DSM 11109 / ASRB2</strain>
    </source>
</reference>
<reference evidence="4" key="2">
    <citation type="submission" date="2011-03" db="EMBL/GenBank/DDBJ databases">
        <title>The complete genome of Desulfobacca acetoxidans DSM 11109.</title>
        <authorList>
            <consortium name="US DOE Joint Genome Institute (JGI-PGF)"/>
            <person name="Lucas S."/>
            <person name="Copeland A."/>
            <person name="Lapidus A."/>
            <person name="Bruce D."/>
            <person name="Goodwin L."/>
            <person name="Pitluck S."/>
            <person name="Peters L."/>
            <person name="Kyrpides N."/>
            <person name="Mavromatis K."/>
            <person name="Ivanova N."/>
            <person name="Ovchinnikova G."/>
            <person name="Teshima H."/>
            <person name="Detter J.C."/>
            <person name="Han C."/>
            <person name="Land M."/>
            <person name="Hauser L."/>
            <person name="Markowitz V."/>
            <person name="Cheng J.-F."/>
            <person name="Hugenholtz P."/>
            <person name="Woyke T."/>
            <person name="Wu D."/>
            <person name="Spring S."/>
            <person name="Schueler E."/>
            <person name="Brambilla E."/>
            <person name="Klenk H.-P."/>
            <person name="Eisen J.A."/>
        </authorList>
    </citation>
    <scope>NUCLEOTIDE SEQUENCE [LARGE SCALE GENOMIC DNA]</scope>
    <source>
        <strain evidence="4">ATCC 700848 / DSM 11109 / ASRB2</strain>
    </source>
</reference>
<keyword evidence="4" id="KW-1185">Reference proteome</keyword>